<dbReference type="PROSITE" id="PS51194">
    <property type="entry name" value="HELICASE_CTER"/>
    <property type="match status" value="1"/>
</dbReference>
<dbReference type="Pfam" id="PF00176">
    <property type="entry name" value="SNF2-rel_dom"/>
    <property type="match status" value="1"/>
</dbReference>
<keyword evidence="4" id="KW-0547">Nucleotide-binding</keyword>
<evidence type="ECO:0000313" key="5">
    <source>
        <dbReference type="Proteomes" id="UP000655830"/>
    </source>
</evidence>
<protein>
    <submittedName>
        <fullName evidence="4">DEAD/DEAH box helicase</fullName>
    </submittedName>
</protein>
<evidence type="ECO:0000313" key="4">
    <source>
        <dbReference type="EMBL" id="MBC8579164.1"/>
    </source>
</evidence>
<dbReference type="Pfam" id="PF00271">
    <property type="entry name" value="Helicase_C"/>
    <property type="match status" value="1"/>
</dbReference>
<dbReference type="PANTHER" id="PTHR45766">
    <property type="entry name" value="DNA ANNEALING HELICASE AND ENDONUCLEASE ZRANB3 FAMILY MEMBER"/>
    <property type="match status" value="1"/>
</dbReference>
<feature type="domain" description="Helicase ATP-binding" evidence="2">
    <location>
        <begin position="17"/>
        <end position="167"/>
    </location>
</feature>
<evidence type="ECO:0000256" key="1">
    <source>
        <dbReference type="ARBA" id="ARBA00022801"/>
    </source>
</evidence>
<comment type="caution">
    <text evidence="4">The sequence shown here is derived from an EMBL/GenBank/DDBJ whole genome shotgun (WGS) entry which is preliminary data.</text>
</comment>
<dbReference type="Proteomes" id="UP000655830">
    <property type="component" value="Unassembled WGS sequence"/>
</dbReference>
<dbReference type="GO" id="GO:0006281">
    <property type="term" value="P:DNA repair"/>
    <property type="evidence" value="ECO:0007669"/>
    <property type="project" value="TreeGrafter"/>
</dbReference>
<dbReference type="GO" id="GO:0031297">
    <property type="term" value="P:replication fork processing"/>
    <property type="evidence" value="ECO:0007669"/>
    <property type="project" value="TreeGrafter"/>
</dbReference>
<feature type="domain" description="Helicase C-terminal" evidence="3">
    <location>
        <begin position="280"/>
        <end position="413"/>
    </location>
</feature>
<name>A0A926EGK4_9FIRM</name>
<dbReference type="PANTHER" id="PTHR45766:SF6">
    <property type="entry name" value="SWI_SNF-RELATED MATRIX-ASSOCIATED ACTIN-DEPENDENT REGULATOR OF CHROMATIN SUBFAMILY A-LIKE PROTEIN 1"/>
    <property type="match status" value="1"/>
</dbReference>
<dbReference type="Gene3D" id="3.40.50.10810">
    <property type="entry name" value="Tandem AAA-ATPase domain"/>
    <property type="match status" value="1"/>
</dbReference>
<reference evidence="4" key="1">
    <citation type="submission" date="2020-08" db="EMBL/GenBank/DDBJ databases">
        <title>Genome public.</title>
        <authorList>
            <person name="Liu C."/>
            <person name="Sun Q."/>
        </authorList>
    </citation>
    <scope>NUCLEOTIDE SEQUENCE</scope>
    <source>
        <strain evidence="4">NSJ-12</strain>
    </source>
</reference>
<dbReference type="InterPro" id="IPR038718">
    <property type="entry name" value="SNF2-like_sf"/>
</dbReference>
<dbReference type="InterPro" id="IPR027417">
    <property type="entry name" value="P-loop_NTPase"/>
</dbReference>
<accession>A0A926EGK4</accession>
<gene>
    <name evidence="4" type="ORF">H8718_06385</name>
</gene>
<organism evidence="4 5">
    <name type="scientific">Zhenhengia yiwuensis</name>
    <dbReference type="NCBI Taxonomy" id="2763666"/>
    <lineage>
        <taxon>Bacteria</taxon>
        <taxon>Bacillati</taxon>
        <taxon>Bacillota</taxon>
        <taxon>Clostridia</taxon>
        <taxon>Lachnospirales</taxon>
        <taxon>Lachnospiraceae</taxon>
        <taxon>Zhenhengia</taxon>
    </lineage>
</organism>
<dbReference type="GO" id="GO:0016787">
    <property type="term" value="F:hydrolase activity"/>
    <property type="evidence" value="ECO:0007669"/>
    <property type="project" value="UniProtKB-KW"/>
</dbReference>
<proteinExistence type="predicted"/>
<dbReference type="SMART" id="SM00487">
    <property type="entry name" value="DEXDc"/>
    <property type="match status" value="1"/>
</dbReference>
<dbReference type="PROSITE" id="PS51192">
    <property type="entry name" value="HELICASE_ATP_BIND_1"/>
    <property type="match status" value="1"/>
</dbReference>
<dbReference type="AlphaFoldDB" id="A0A926EGK4"/>
<dbReference type="InterPro" id="IPR014001">
    <property type="entry name" value="Helicase_ATP-bd"/>
</dbReference>
<dbReference type="Gene3D" id="3.40.50.300">
    <property type="entry name" value="P-loop containing nucleotide triphosphate hydrolases"/>
    <property type="match status" value="1"/>
</dbReference>
<evidence type="ECO:0000259" key="3">
    <source>
        <dbReference type="PROSITE" id="PS51194"/>
    </source>
</evidence>
<keyword evidence="5" id="KW-1185">Reference proteome</keyword>
<dbReference type="GO" id="GO:0004386">
    <property type="term" value="F:helicase activity"/>
    <property type="evidence" value="ECO:0007669"/>
    <property type="project" value="UniProtKB-KW"/>
</dbReference>
<sequence length="413" mass="48144">MNKPSNVTLYPHQEKALELTRGQNKVAYYLDMGLGKTFCATEKMMELESDYTLIVCPKSLIDTWIKHLEVNYFYLTVRDLSKIKGDIIFDSNVGVINYDVVWRRPELLKLKNFTLILDESSYIKNDTSKRTKFIMKLKPKNTILLSGTPTGGKYEELYTQAKLLGMNITKKDYWSTYIRTIKMDVGGFKIDKVIGYKNVDMLKRKFREHGAVFMRTEDAFELPAQIETIYKCKLPTSYKKFLKDRIITVDGVEMIGDTPLNMALYLRQLASQYNKDKIDKLKDLIESTNDRLIIFYNFKKELEIIKSIINRPISVVNGDTHDLTAYDEHDNSITLIQYQAGSMGLNLQKANKIIYFSLTRSAEQFMQSKKRTNRIGQERTCFYYYLLTDNSIDEDIKASLDNREDYTINLFID</sequence>
<dbReference type="GO" id="GO:0005524">
    <property type="term" value="F:ATP binding"/>
    <property type="evidence" value="ECO:0007669"/>
    <property type="project" value="InterPro"/>
</dbReference>
<keyword evidence="4" id="KW-0347">Helicase</keyword>
<keyword evidence="1" id="KW-0378">Hydrolase</keyword>
<dbReference type="RefSeq" id="WP_249332318.1">
    <property type="nucleotide sequence ID" value="NZ_JACRSY010000008.1"/>
</dbReference>
<evidence type="ECO:0000259" key="2">
    <source>
        <dbReference type="PROSITE" id="PS51192"/>
    </source>
</evidence>
<dbReference type="SUPFAM" id="SSF52540">
    <property type="entry name" value="P-loop containing nucleoside triphosphate hydrolases"/>
    <property type="match status" value="2"/>
</dbReference>
<dbReference type="InterPro" id="IPR000330">
    <property type="entry name" value="SNF2_N"/>
</dbReference>
<dbReference type="InterPro" id="IPR001650">
    <property type="entry name" value="Helicase_C-like"/>
</dbReference>
<dbReference type="EMBL" id="JACRSY010000008">
    <property type="protein sequence ID" value="MBC8579164.1"/>
    <property type="molecule type" value="Genomic_DNA"/>
</dbReference>
<keyword evidence="4" id="KW-0067">ATP-binding</keyword>